<accession>A0A5J9UJ43</accession>
<keyword evidence="1" id="KW-0479">Metal-binding</keyword>
<proteinExistence type="predicted"/>
<dbReference type="GO" id="GO:0020037">
    <property type="term" value="F:heme binding"/>
    <property type="evidence" value="ECO:0007669"/>
    <property type="project" value="InterPro"/>
</dbReference>
<dbReference type="GO" id="GO:0016132">
    <property type="term" value="P:brassinosteroid biosynthetic process"/>
    <property type="evidence" value="ECO:0007669"/>
    <property type="project" value="TreeGrafter"/>
</dbReference>
<keyword evidence="5" id="KW-1185">Reference proteome</keyword>
<evidence type="ECO:0000313" key="4">
    <source>
        <dbReference type="EMBL" id="TVU23341.1"/>
    </source>
</evidence>
<dbReference type="GO" id="GO:0004497">
    <property type="term" value="F:monooxygenase activity"/>
    <property type="evidence" value="ECO:0007669"/>
    <property type="project" value="InterPro"/>
</dbReference>
<keyword evidence="2" id="KW-0408">Iron</keyword>
<gene>
    <name evidence="4" type="ORF">EJB05_25698</name>
</gene>
<evidence type="ECO:0000256" key="3">
    <source>
        <dbReference type="SAM" id="MobiDB-lite"/>
    </source>
</evidence>
<dbReference type="SUPFAM" id="SSF48264">
    <property type="entry name" value="Cytochrome P450"/>
    <property type="match status" value="1"/>
</dbReference>
<dbReference type="EMBL" id="RWGY01000013">
    <property type="protein sequence ID" value="TVU23341.1"/>
    <property type="molecule type" value="Genomic_DNA"/>
</dbReference>
<protein>
    <submittedName>
        <fullName evidence="4">Uncharacterized protein</fullName>
    </submittedName>
</protein>
<reference evidence="4 5" key="1">
    <citation type="journal article" date="2019" name="Sci. Rep.">
        <title>A high-quality genome of Eragrostis curvula grass provides insights into Poaceae evolution and supports new strategies to enhance forage quality.</title>
        <authorList>
            <person name="Carballo J."/>
            <person name="Santos B.A.C.M."/>
            <person name="Zappacosta D."/>
            <person name="Garbus I."/>
            <person name="Selva J.P."/>
            <person name="Gallo C.A."/>
            <person name="Diaz A."/>
            <person name="Albertini E."/>
            <person name="Caccamo M."/>
            <person name="Echenique V."/>
        </authorList>
    </citation>
    <scope>NUCLEOTIDE SEQUENCE [LARGE SCALE GENOMIC DNA]</scope>
    <source>
        <strain evidence="5">cv. Victoria</strain>
        <tissue evidence="4">Leaf</tissue>
    </source>
</reference>
<feature type="non-terminal residue" evidence="4">
    <location>
        <position position="1"/>
    </location>
</feature>
<dbReference type="GO" id="GO:0010268">
    <property type="term" value="P:brassinosteroid homeostasis"/>
    <property type="evidence" value="ECO:0007669"/>
    <property type="project" value="TreeGrafter"/>
</dbReference>
<evidence type="ECO:0000313" key="5">
    <source>
        <dbReference type="Proteomes" id="UP000324897"/>
    </source>
</evidence>
<comment type="caution">
    <text evidence="4">The sequence shown here is derived from an EMBL/GenBank/DDBJ whole genome shotgun (WGS) entry which is preliminary data.</text>
</comment>
<dbReference type="PANTHER" id="PTHR24286">
    <property type="entry name" value="CYTOCHROME P450 26"/>
    <property type="match status" value="1"/>
</dbReference>
<organism evidence="4 5">
    <name type="scientific">Eragrostis curvula</name>
    <name type="common">weeping love grass</name>
    <dbReference type="NCBI Taxonomy" id="38414"/>
    <lineage>
        <taxon>Eukaryota</taxon>
        <taxon>Viridiplantae</taxon>
        <taxon>Streptophyta</taxon>
        <taxon>Embryophyta</taxon>
        <taxon>Tracheophyta</taxon>
        <taxon>Spermatophyta</taxon>
        <taxon>Magnoliopsida</taxon>
        <taxon>Liliopsida</taxon>
        <taxon>Poales</taxon>
        <taxon>Poaceae</taxon>
        <taxon>PACMAD clade</taxon>
        <taxon>Chloridoideae</taxon>
        <taxon>Eragrostideae</taxon>
        <taxon>Eragrostidinae</taxon>
        <taxon>Eragrostis</taxon>
    </lineage>
</organism>
<name>A0A5J9UJ43_9POAL</name>
<dbReference type="AlphaFoldDB" id="A0A5J9UJ43"/>
<feature type="non-terminal residue" evidence="4">
    <location>
        <position position="227"/>
    </location>
</feature>
<dbReference type="Gene3D" id="1.10.630.10">
    <property type="entry name" value="Cytochrome P450"/>
    <property type="match status" value="1"/>
</dbReference>
<dbReference type="PANTHER" id="PTHR24286:SF169">
    <property type="entry name" value="CYTOCHROME P450 85A1"/>
    <property type="match status" value="1"/>
</dbReference>
<dbReference type="Proteomes" id="UP000324897">
    <property type="component" value="Chromosome 2"/>
</dbReference>
<dbReference type="GO" id="GO:0016125">
    <property type="term" value="P:sterol metabolic process"/>
    <property type="evidence" value="ECO:0007669"/>
    <property type="project" value="TreeGrafter"/>
</dbReference>
<evidence type="ECO:0000256" key="1">
    <source>
        <dbReference type="ARBA" id="ARBA00022723"/>
    </source>
</evidence>
<sequence length="227" mass="24934">MSSNPSQRRPGRPLLPCGASILKPPTLSTADAGSLTRANLQRWVSLTTGYTGPRHGIDGALQMEPTKKKNWARPIQTEELVGTGHTCYASDNELRPFPSLTTLKQYEEKATISRGQQIAGISAGPLSDALETEHYTLVLGTFSLPINIPETNYKKGLQARRKLVAMFTDRRSSGCNDDILNAILSGNEGTREKLSDVRIIDLLITLIYSGYETVSMTMMMAVKYLKS</sequence>
<dbReference type="Gramene" id="TVU23341">
    <property type="protein sequence ID" value="TVU23341"/>
    <property type="gene ID" value="EJB05_25698"/>
</dbReference>
<evidence type="ECO:0000256" key="2">
    <source>
        <dbReference type="ARBA" id="ARBA00023004"/>
    </source>
</evidence>
<dbReference type="GO" id="GO:0016705">
    <property type="term" value="F:oxidoreductase activity, acting on paired donors, with incorporation or reduction of molecular oxygen"/>
    <property type="evidence" value="ECO:0007669"/>
    <property type="project" value="InterPro"/>
</dbReference>
<feature type="region of interest" description="Disordered" evidence="3">
    <location>
        <begin position="1"/>
        <end position="22"/>
    </location>
</feature>
<dbReference type="GO" id="GO:0005506">
    <property type="term" value="F:iron ion binding"/>
    <property type="evidence" value="ECO:0007669"/>
    <property type="project" value="InterPro"/>
</dbReference>
<dbReference type="InterPro" id="IPR036396">
    <property type="entry name" value="Cyt_P450_sf"/>
</dbReference>
<dbReference type="OrthoDB" id="1692482at2759"/>